<evidence type="ECO:0000259" key="8">
    <source>
        <dbReference type="Pfam" id="PF04542"/>
    </source>
</evidence>
<dbReference type="Proteomes" id="UP000719500">
    <property type="component" value="Unassembled WGS sequence"/>
</dbReference>
<dbReference type="InterPro" id="IPR036388">
    <property type="entry name" value="WH-like_DNA-bd_sf"/>
</dbReference>
<dbReference type="SUPFAM" id="SSF49373">
    <property type="entry name" value="Invasin/intimin cell-adhesion fragments"/>
    <property type="match status" value="2"/>
</dbReference>
<feature type="domain" description="BIG2" evidence="7">
    <location>
        <begin position="472"/>
        <end position="531"/>
    </location>
</feature>
<dbReference type="InterPro" id="IPR039425">
    <property type="entry name" value="RNA_pol_sigma-70-like"/>
</dbReference>
<dbReference type="SUPFAM" id="SSF88946">
    <property type="entry name" value="Sigma2 domain of RNA polymerase sigma factors"/>
    <property type="match status" value="1"/>
</dbReference>
<evidence type="ECO:0000256" key="2">
    <source>
        <dbReference type="ARBA" id="ARBA00023015"/>
    </source>
</evidence>
<evidence type="ECO:0000313" key="11">
    <source>
        <dbReference type="Proteomes" id="UP000719500"/>
    </source>
</evidence>
<evidence type="ECO:0000259" key="7">
    <source>
        <dbReference type="Pfam" id="PF02368"/>
    </source>
</evidence>
<dbReference type="EMBL" id="JACSNX010000011">
    <property type="protein sequence ID" value="MBM6851489.1"/>
    <property type="molecule type" value="Genomic_DNA"/>
</dbReference>
<dbReference type="InterPro" id="IPR013249">
    <property type="entry name" value="RNA_pol_sigma70_r4_t2"/>
</dbReference>
<dbReference type="Gene3D" id="2.60.40.1080">
    <property type="match status" value="2"/>
</dbReference>
<keyword evidence="4" id="KW-0238">DNA-binding</keyword>
<name>A0ABS2FV27_9FIRM</name>
<dbReference type="PANTHER" id="PTHR43133:SF8">
    <property type="entry name" value="RNA POLYMERASE SIGMA FACTOR HI_1459-RELATED"/>
    <property type="match status" value="1"/>
</dbReference>
<dbReference type="Pfam" id="PF08281">
    <property type="entry name" value="Sigma70_r4_2"/>
    <property type="match status" value="1"/>
</dbReference>
<dbReference type="Gene3D" id="1.10.10.10">
    <property type="entry name" value="Winged helix-like DNA-binding domain superfamily/Winged helix DNA-binding domain"/>
    <property type="match status" value="1"/>
</dbReference>
<dbReference type="InterPro" id="IPR013325">
    <property type="entry name" value="RNA_pol_sigma_r2"/>
</dbReference>
<dbReference type="CDD" id="cd06171">
    <property type="entry name" value="Sigma70_r4"/>
    <property type="match status" value="1"/>
</dbReference>
<gene>
    <name evidence="10" type="ORF">H9X91_08590</name>
</gene>
<comment type="caution">
    <text evidence="10">The sequence shown here is derived from an EMBL/GenBank/DDBJ whole genome shotgun (WGS) entry which is preliminary data.</text>
</comment>
<evidence type="ECO:0000256" key="6">
    <source>
        <dbReference type="SAM" id="MobiDB-lite"/>
    </source>
</evidence>
<proteinExistence type="inferred from homology"/>
<evidence type="ECO:0000259" key="9">
    <source>
        <dbReference type="Pfam" id="PF08281"/>
    </source>
</evidence>
<feature type="compositionally biased region" description="Pro residues" evidence="6">
    <location>
        <begin position="317"/>
        <end position="358"/>
    </location>
</feature>
<organism evidence="10 11">
    <name type="scientific">Oscillibacter valericigenes</name>
    <dbReference type="NCBI Taxonomy" id="351091"/>
    <lineage>
        <taxon>Bacteria</taxon>
        <taxon>Bacillati</taxon>
        <taxon>Bacillota</taxon>
        <taxon>Clostridia</taxon>
        <taxon>Eubacteriales</taxon>
        <taxon>Oscillospiraceae</taxon>
        <taxon>Oscillibacter</taxon>
    </lineage>
</organism>
<dbReference type="InterPro" id="IPR003343">
    <property type="entry name" value="Big_2"/>
</dbReference>
<evidence type="ECO:0000256" key="1">
    <source>
        <dbReference type="ARBA" id="ARBA00010641"/>
    </source>
</evidence>
<keyword evidence="3" id="KW-0731">Sigma factor</keyword>
<feature type="compositionally biased region" description="Low complexity" evidence="6">
    <location>
        <begin position="367"/>
        <end position="376"/>
    </location>
</feature>
<evidence type="ECO:0000256" key="5">
    <source>
        <dbReference type="ARBA" id="ARBA00023163"/>
    </source>
</evidence>
<dbReference type="InterPro" id="IPR013324">
    <property type="entry name" value="RNA_pol_sigma_r3/r4-like"/>
</dbReference>
<keyword evidence="5" id="KW-0804">Transcription</keyword>
<dbReference type="PANTHER" id="PTHR43133">
    <property type="entry name" value="RNA POLYMERASE ECF-TYPE SIGMA FACTO"/>
    <property type="match status" value="1"/>
</dbReference>
<sequence>MAMPSMSPVIRRCLSGDQQAQEELVLAAQNRVYYHCRKMLKHEEDALDATQEILISMLTRLDRLQDPEAFWGWLSAMTANHCRNVLTRGRREAQIPEDDEGNSLLDAFESLDEQTVPDKALDNDETRRMIVELVDQLPPPQRQCVLMFYYEEMSVKDIAAALETSEGTVKSRLNYARKAIKSGVDAYAAQGVKLYSALPFLVYFLQRDAGIGGLSASAAEALARSVLAGAAGTAAAGTAAAGAAGTVAPSGGAAAGTAAASGGTASHALSGLLAHKAALGLAGLAAAGAVAGGAALYQPEPEPAEDPAPIVEVAEPQPIPEPEPPPEPEPTPAPEPEPAPAPEPVQPQPGPAPEPDPVPVEEPEPSAEPQPASTPEVRMNFSSYSAGYGDNVAFPISMISNADTPYDGIVYSSTNPAVADVSPIGGIALLSPGTAEIIATFPDDNNYQVRLPVTVEGHYAWSYQWADDPLYLTVGQSGSNYLQQYSTGRDSTMTGTTWSCSDPSVVSISSSGSNFCNVTALSPGTATITGVYQFDAWTNVGTFPMTDAVSFQVIVS</sequence>
<dbReference type="NCBIfam" id="TIGR02937">
    <property type="entry name" value="sigma70-ECF"/>
    <property type="match status" value="1"/>
</dbReference>
<dbReference type="SUPFAM" id="SSF88659">
    <property type="entry name" value="Sigma3 and sigma4 domains of RNA polymerase sigma factors"/>
    <property type="match status" value="1"/>
</dbReference>
<dbReference type="InterPro" id="IPR014284">
    <property type="entry name" value="RNA_pol_sigma-70_dom"/>
</dbReference>
<evidence type="ECO:0000256" key="3">
    <source>
        <dbReference type="ARBA" id="ARBA00023082"/>
    </source>
</evidence>
<dbReference type="Gene3D" id="1.10.1740.10">
    <property type="match status" value="1"/>
</dbReference>
<dbReference type="Pfam" id="PF04542">
    <property type="entry name" value="Sigma70_r2"/>
    <property type="match status" value="1"/>
</dbReference>
<dbReference type="InterPro" id="IPR008964">
    <property type="entry name" value="Invasin/intimin_cell_adhesion"/>
</dbReference>
<feature type="domain" description="RNA polymerase sigma-70 region 2" evidence="8">
    <location>
        <begin position="25"/>
        <end position="91"/>
    </location>
</feature>
<feature type="domain" description="RNA polymerase sigma factor 70 region 4 type 2" evidence="9">
    <location>
        <begin position="128"/>
        <end position="180"/>
    </location>
</feature>
<feature type="region of interest" description="Disordered" evidence="6">
    <location>
        <begin position="315"/>
        <end position="377"/>
    </location>
</feature>
<keyword evidence="11" id="KW-1185">Reference proteome</keyword>
<dbReference type="InterPro" id="IPR007627">
    <property type="entry name" value="RNA_pol_sigma70_r2"/>
</dbReference>
<dbReference type="Pfam" id="PF02368">
    <property type="entry name" value="Big_2"/>
    <property type="match status" value="1"/>
</dbReference>
<dbReference type="RefSeq" id="WP_204804337.1">
    <property type="nucleotide sequence ID" value="NZ_JACSNX010000011.1"/>
</dbReference>
<reference evidence="10 11" key="1">
    <citation type="journal article" date="2021" name="Sci. Rep.">
        <title>The distribution of antibiotic resistance genes in chicken gut microbiota commensals.</title>
        <authorList>
            <person name="Juricova H."/>
            <person name="Matiasovicova J."/>
            <person name="Kubasova T."/>
            <person name="Cejkova D."/>
            <person name="Rychlik I."/>
        </authorList>
    </citation>
    <scope>NUCLEOTIDE SEQUENCE [LARGE SCALE GENOMIC DNA]</scope>
    <source>
        <strain evidence="10 11">An411</strain>
    </source>
</reference>
<evidence type="ECO:0000256" key="4">
    <source>
        <dbReference type="ARBA" id="ARBA00023125"/>
    </source>
</evidence>
<comment type="similarity">
    <text evidence="1">Belongs to the sigma-70 factor family. ECF subfamily.</text>
</comment>
<evidence type="ECO:0000313" key="10">
    <source>
        <dbReference type="EMBL" id="MBM6851489.1"/>
    </source>
</evidence>
<keyword evidence="2" id="KW-0805">Transcription regulation</keyword>
<protein>
    <submittedName>
        <fullName evidence="10">Sigma-70 family RNA polymerase sigma factor</fullName>
    </submittedName>
</protein>
<accession>A0ABS2FV27</accession>